<comment type="caution">
    <text evidence="2">The sequence shown here is derived from an EMBL/GenBank/DDBJ whole genome shotgun (WGS) entry which is preliminary data.</text>
</comment>
<accession>A0A8X7T0C9</accession>
<gene>
    <name evidence="2" type="ORF">A4X06_0g1252</name>
</gene>
<feature type="compositionally biased region" description="Acidic residues" evidence="1">
    <location>
        <begin position="815"/>
        <end position="827"/>
    </location>
</feature>
<feature type="compositionally biased region" description="Basic and acidic residues" evidence="1">
    <location>
        <begin position="791"/>
        <end position="802"/>
    </location>
</feature>
<sequence>MLPGARKPGYQAAFEQQMTLHDRDGAVEHALDHDDMASGAEDDEIGALCDEVHAAMAEAAEHETSEDWTPFESASEAYAAIVFNNPRFPMSRQHAQIALRFAKGSGARNVPSYTKVQASLARLRSLYGTQLRRVQGQEGNIFYVAPIATAIRRAFGDPSTRPHMRFTPSETGHFKAFFDASRLGIGCPTTYRQPVVHTDDNTPIWLDEVAANGTQLFVPRQWYRGKDDRLYGRGNRCERAGVGFQMTDHIVDHPVATLKAVRGIIQNETSVNELKINSQGRPVFLACLLFFLDDLSGNKSKKWGALSALSYQFANLPAEQLCEERSILHFSISNDATALEMMDAFVKEIETHHTTAIRVWDCELQSEVDVLVRPVCLVADNPMHAILSSNIGMLGAKPCRVCTWGGTKVWKQGEDRIRMAMEPGKQRSSEDAIDTLSQQLQYARDDNTKQYYDSRTDTGYSDGFTHSVALTLLEDNDVLRGKDPAHPDTPRPALSEAEVVNAMNASHLAYNGAEFHNPLLRLKAIGWDVTQSTPVEVLHTFLLGPVKYLLRATKRNMTPRQLDLLQIQLEALNTDGLPCGKTFRAAYIIKHADSLVDVLSERDLLSTYRAGKTVLSLSRDICHVGSFVLIDGKLQDGRGSAERTGTLTAARIRSICVPNNGLASTFLIVLLLDDTGWNEDLAARTMKESKALAVVKAKRVVQLINVQHNCVSARCEIEASGGRDRQSREPALTTKPAIKHTATRKYFVNHFLLRSCLPDRRYRLPEVDFPEADRDEIAAFVADRIEDLNIKKKQKKEKDKQKGKQKQKGRQDQGVEQDEFLSADDDN</sequence>
<proteinExistence type="predicted"/>
<dbReference type="PANTHER" id="PTHR31912:SF34">
    <property type="entry name" value="NOTOCHORD-RELATED PROTEIN"/>
    <property type="match status" value="1"/>
</dbReference>
<evidence type="ECO:0000313" key="3">
    <source>
        <dbReference type="Proteomes" id="UP000077684"/>
    </source>
</evidence>
<dbReference type="AlphaFoldDB" id="A0A8X7T0C9"/>
<evidence type="ECO:0000256" key="1">
    <source>
        <dbReference type="SAM" id="MobiDB-lite"/>
    </source>
</evidence>
<reference evidence="2" key="1">
    <citation type="submission" date="2016-04" db="EMBL/GenBank/DDBJ databases">
        <authorList>
            <person name="Nguyen H.D."/>
            <person name="Samba Siva P."/>
            <person name="Cullis J."/>
            <person name="Levesque C.A."/>
            <person name="Hambleton S."/>
        </authorList>
    </citation>
    <scope>NUCLEOTIDE SEQUENCE</scope>
    <source>
        <strain evidence="2">DAOMC 236426</strain>
    </source>
</reference>
<feature type="region of interest" description="Disordered" evidence="1">
    <location>
        <begin position="791"/>
        <end position="827"/>
    </location>
</feature>
<name>A0A8X7T0C9_9BASI</name>
<protein>
    <submittedName>
        <fullName evidence="2">Uncharacterized protein</fullName>
    </submittedName>
</protein>
<dbReference type="PANTHER" id="PTHR31912">
    <property type="entry name" value="IP13529P"/>
    <property type="match status" value="1"/>
</dbReference>
<dbReference type="EMBL" id="LWDE02000077">
    <property type="protein sequence ID" value="KAE8253744.1"/>
    <property type="molecule type" value="Genomic_DNA"/>
</dbReference>
<organism evidence="2 3">
    <name type="scientific">Tilletia controversa</name>
    <name type="common">dwarf bunt fungus</name>
    <dbReference type="NCBI Taxonomy" id="13291"/>
    <lineage>
        <taxon>Eukaryota</taxon>
        <taxon>Fungi</taxon>
        <taxon>Dikarya</taxon>
        <taxon>Basidiomycota</taxon>
        <taxon>Ustilaginomycotina</taxon>
        <taxon>Exobasidiomycetes</taxon>
        <taxon>Tilletiales</taxon>
        <taxon>Tilletiaceae</taxon>
        <taxon>Tilletia</taxon>
    </lineage>
</organism>
<reference evidence="2" key="2">
    <citation type="journal article" date="2019" name="IMA Fungus">
        <title>Genome sequencing and comparison of five Tilletia species to identify candidate genes for the detection of regulated species infecting wheat.</title>
        <authorList>
            <person name="Nguyen H.D.T."/>
            <person name="Sultana T."/>
            <person name="Kesanakurti P."/>
            <person name="Hambleton S."/>
        </authorList>
    </citation>
    <scope>NUCLEOTIDE SEQUENCE</scope>
    <source>
        <strain evidence="2">DAOMC 236426</strain>
    </source>
</reference>
<evidence type="ECO:0000313" key="2">
    <source>
        <dbReference type="EMBL" id="KAE8253744.1"/>
    </source>
</evidence>
<dbReference type="Proteomes" id="UP000077684">
    <property type="component" value="Unassembled WGS sequence"/>
</dbReference>
<keyword evidence="3" id="KW-1185">Reference proteome</keyword>